<evidence type="ECO:0000313" key="3">
    <source>
        <dbReference type="Proteomes" id="UP000549971"/>
    </source>
</evidence>
<accession>A0A7W9J6M7</accession>
<name>A0A7W9J6M7_9ACTN</name>
<dbReference type="Proteomes" id="UP000549971">
    <property type="component" value="Unassembled WGS sequence"/>
</dbReference>
<keyword evidence="3" id="KW-1185">Reference proteome</keyword>
<gene>
    <name evidence="2" type="ORF">HDA39_002637</name>
</gene>
<protein>
    <submittedName>
        <fullName evidence="2">Putative RNA-binding Zn ribbon-like protein</fullName>
    </submittedName>
</protein>
<proteinExistence type="predicted"/>
<dbReference type="InterPro" id="IPR023286">
    <property type="entry name" value="ABATE_dom_sf"/>
</dbReference>
<dbReference type="InterPro" id="IPR010852">
    <property type="entry name" value="ABATE"/>
</dbReference>
<evidence type="ECO:0000259" key="1">
    <source>
        <dbReference type="Pfam" id="PF11706"/>
    </source>
</evidence>
<dbReference type="SUPFAM" id="SSF160904">
    <property type="entry name" value="Jann2411-like"/>
    <property type="match status" value="1"/>
</dbReference>
<dbReference type="Pfam" id="PF11706">
    <property type="entry name" value="zf-CGNR"/>
    <property type="match status" value="1"/>
</dbReference>
<dbReference type="Gene3D" id="1.10.3300.10">
    <property type="entry name" value="Jann2411-like domain"/>
    <property type="match status" value="1"/>
</dbReference>
<comment type="caution">
    <text evidence="2">The sequence shown here is derived from an EMBL/GenBank/DDBJ whole genome shotgun (WGS) entry which is preliminary data.</text>
</comment>
<sequence>METAQSTSRRPAGVRELPIVAGHLALDFANTVDNPDGPQRFDHVIDYPGLLDWAARRGVLSDVDTLRSTASRHPRRAIATARRAAVLRDALNAVFGAVVDGTGTAESWPRLRPFVSAAIEHATDSSPEPTWDFTDLESPLWPIADSAYSLLTGPAALRRLKRCAGCPWLFLDQSRNGSRRWCSMELCGTDHKINLYVAKRAGSRR</sequence>
<dbReference type="RefSeq" id="WP_184795490.1">
    <property type="nucleotide sequence ID" value="NZ_JACHMY010000001.1"/>
</dbReference>
<dbReference type="AlphaFoldDB" id="A0A7W9J6M7"/>
<evidence type="ECO:0000313" key="2">
    <source>
        <dbReference type="EMBL" id="MBB5835903.1"/>
    </source>
</evidence>
<dbReference type="PANTHER" id="PTHR35525:SF3">
    <property type="entry name" value="BLL6575 PROTEIN"/>
    <property type="match status" value="1"/>
</dbReference>
<dbReference type="InterPro" id="IPR021005">
    <property type="entry name" value="Znf_CGNR"/>
</dbReference>
<dbReference type="PANTHER" id="PTHR35525">
    <property type="entry name" value="BLL6575 PROTEIN"/>
    <property type="match status" value="1"/>
</dbReference>
<reference evidence="2 3" key="1">
    <citation type="submission" date="2020-08" db="EMBL/GenBank/DDBJ databases">
        <title>Sequencing the genomes of 1000 actinobacteria strains.</title>
        <authorList>
            <person name="Klenk H.-P."/>
        </authorList>
    </citation>
    <scope>NUCLEOTIDE SEQUENCE [LARGE SCALE GENOMIC DNA]</scope>
    <source>
        <strain evidence="2 3">DSM 28967</strain>
    </source>
</reference>
<organism evidence="2 3">
    <name type="scientific">Kribbella italica</name>
    <dbReference type="NCBI Taxonomy" id="1540520"/>
    <lineage>
        <taxon>Bacteria</taxon>
        <taxon>Bacillati</taxon>
        <taxon>Actinomycetota</taxon>
        <taxon>Actinomycetes</taxon>
        <taxon>Propionibacteriales</taxon>
        <taxon>Kribbellaceae</taxon>
        <taxon>Kribbella</taxon>
    </lineage>
</organism>
<dbReference type="EMBL" id="JACHMY010000001">
    <property type="protein sequence ID" value="MBB5835903.1"/>
    <property type="molecule type" value="Genomic_DNA"/>
</dbReference>
<feature type="domain" description="Zinc finger CGNR" evidence="1">
    <location>
        <begin position="159"/>
        <end position="200"/>
    </location>
</feature>
<dbReference type="Pfam" id="PF07336">
    <property type="entry name" value="ABATE"/>
    <property type="match status" value="1"/>
</dbReference>